<sequence length="87" mass="10259">MYLSEDLKHDIIIYPNPASSELNVELPFYSNNFEVEIYDLLGRSYFQFQNSTYANSTKMDISNLNTGMYIITVSIDKRIFSKRLFIR</sequence>
<name>A0A1H6F7K2_9GAMM</name>
<proteinExistence type="predicted"/>
<dbReference type="NCBIfam" id="TIGR04183">
    <property type="entry name" value="Por_Secre_tail"/>
    <property type="match status" value="1"/>
</dbReference>
<accession>A0A1H6F7K2</accession>
<evidence type="ECO:0000313" key="2">
    <source>
        <dbReference type="EMBL" id="SEH05523.1"/>
    </source>
</evidence>
<gene>
    <name evidence="2" type="ORF">MBHS_01377</name>
</gene>
<dbReference type="Pfam" id="PF18962">
    <property type="entry name" value="Por_Secre_tail"/>
    <property type="match status" value="1"/>
</dbReference>
<dbReference type="Proteomes" id="UP000236724">
    <property type="component" value="Unassembled WGS sequence"/>
</dbReference>
<reference evidence="2 3" key="1">
    <citation type="submission" date="2016-10" db="EMBL/GenBank/DDBJ databases">
        <authorList>
            <person name="de Groot N.N."/>
        </authorList>
    </citation>
    <scope>NUCLEOTIDE SEQUENCE [LARGE SCALE GENOMIC DNA]</scope>
    <source>
        <strain evidence="2">MBHS1</strain>
    </source>
</reference>
<keyword evidence="3" id="KW-1185">Reference proteome</keyword>
<evidence type="ECO:0000313" key="3">
    <source>
        <dbReference type="Proteomes" id="UP000236724"/>
    </source>
</evidence>
<protein>
    <recommendedName>
        <fullName evidence="1">Secretion system C-terminal sorting domain-containing protein</fullName>
    </recommendedName>
</protein>
<evidence type="ECO:0000259" key="1">
    <source>
        <dbReference type="Pfam" id="PF18962"/>
    </source>
</evidence>
<dbReference type="InterPro" id="IPR026444">
    <property type="entry name" value="Secre_tail"/>
</dbReference>
<feature type="domain" description="Secretion system C-terminal sorting" evidence="1">
    <location>
        <begin position="13"/>
        <end position="86"/>
    </location>
</feature>
<organism evidence="2 3">
    <name type="scientific">Candidatus Venteria ishoeyi</name>
    <dbReference type="NCBI Taxonomy" id="1899563"/>
    <lineage>
        <taxon>Bacteria</taxon>
        <taxon>Pseudomonadati</taxon>
        <taxon>Pseudomonadota</taxon>
        <taxon>Gammaproteobacteria</taxon>
        <taxon>Thiotrichales</taxon>
        <taxon>Thiotrichaceae</taxon>
        <taxon>Venteria</taxon>
    </lineage>
</organism>
<dbReference type="EMBL" id="FMSV02000329">
    <property type="protein sequence ID" value="SEH05523.1"/>
    <property type="molecule type" value="Genomic_DNA"/>
</dbReference>
<dbReference type="AlphaFoldDB" id="A0A1H6F7K2"/>